<dbReference type="Gene3D" id="3.80.10.10">
    <property type="entry name" value="Ribonuclease Inhibitor"/>
    <property type="match status" value="2"/>
</dbReference>
<dbReference type="EMBL" id="KN656710">
    <property type="protein sequence ID" value="KHN22976.1"/>
    <property type="molecule type" value="Genomic_DNA"/>
</dbReference>
<dbReference type="SUPFAM" id="SSF54236">
    <property type="entry name" value="Ubiquitin-like"/>
    <property type="match status" value="1"/>
</dbReference>
<dbReference type="Proteomes" id="UP000053555">
    <property type="component" value="Unassembled WGS sequence"/>
</dbReference>
<accession>A0A0B2QNG8</accession>
<comment type="subunit">
    <text evidence="7">Supercomplex made of cofactors A to E. Cofactors A and D function by capturing and stabilizing tubulin in a quasi-native conformation. Cofactor E binds to the cofactor D-tubulin complex; interaction with cofactor C then causes the release of tubulin polypeptides that are committed to the native state.</text>
</comment>
<name>A0A0B2QNG8_GLYSO</name>
<organism evidence="9">
    <name type="scientific">Glycine soja</name>
    <name type="common">Wild soybean</name>
    <dbReference type="NCBI Taxonomy" id="3848"/>
    <lineage>
        <taxon>Eukaryota</taxon>
        <taxon>Viridiplantae</taxon>
        <taxon>Streptophyta</taxon>
        <taxon>Embryophyta</taxon>
        <taxon>Tracheophyta</taxon>
        <taxon>Spermatophyta</taxon>
        <taxon>Magnoliopsida</taxon>
        <taxon>eudicotyledons</taxon>
        <taxon>Gunneridae</taxon>
        <taxon>Pentapetalae</taxon>
        <taxon>rosids</taxon>
        <taxon>fabids</taxon>
        <taxon>Fabales</taxon>
        <taxon>Fabaceae</taxon>
        <taxon>Papilionoideae</taxon>
        <taxon>50 kb inversion clade</taxon>
        <taxon>NPAAA clade</taxon>
        <taxon>indigoferoid/millettioid clade</taxon>
        <taxon>Phaseoleae</taxon>
        <taxon>Glycine</taxon>
        <taxon>Glycine subgen. Soja</taxon>
    </lineage>
</organism>
<evidence type="ECO:0000256" key="4">
    <source>
        <dbReference type="ARBA" id="ARBA00022614"/>
    </source>
</evidence>
<dbReference type="Gene3D" id="3.10.20.90">
    <property type="entry name" value="Phosphatidylinositol 3-kinase Catalytic Subunit, Chain A, domain 1"/>
    <property type="match status" value="1"/>
</dbReference>
<keyword evidence="5" id="KW-0677">Repeat</keyword>
<keyword evidence="6" id="KW-0143">Chaperone</keyword>
<dbReference type="InterPro" id="IPR029071">
    <property type="entry name" value="Ubiquitin-like_domsf"/>
</dbReference>
<keyword evidence="4" id="KW-0433">Leucine-rich repeat</keyword>
<dbReference type="GO" id="GO:0005737">
    <property type="term" value="C:cytoplasm"/>
    <property type="evidence" value="ECO:0007669"/>
    <property type="project" value="UniProtKB-SubCell"/>
</dbReference>
<dbReference type="SUPFAM" id="SSF74924">
    <property type="entry name" value="Cap-Gly domain"/>
    <property type="match status" value="1"/>
</dbReference>
<keyword evidence="3" id="KW-0963">Cytoplasm</keyword>
<protein>
    <submittedName>
        <fullName evidence="9">Tubulin-specific chaperone E</fullName>
    </submittedName>
</protein>
<dbReference type="PROSITE" id="PS00845">
    <property type="entry name" value="CAP_GLY_1"/>
    <property type="match status" value="1"/>
</dbReference>
<evidence type="ECO:0000256" key="6">
    <source>
        <dbReference type="ARBA" id="ARBA00023186"/>
    </source>
</evidence>
<sequence length="533" mass="59770">MQESPEPRHEFWVGQRVHASGDSQRIGTVKYVGPVEGYSDTWVGVDWDNGEGKHDGSINGVRYFHAKSERSGSFVRAHNLNQGISLLESLESRYKSESTKDEDDDMYVLSTSNQRVSVQLLGKDKIHDKLSRLEELTSVSLSYMGISSPGIASHINNTVPNIKELDLTGNLLSEWKDVGTICEQLPALRTINLSNNLMSPYKSKLLLLKNIQVVVLNNTGVDWEQVELLRQSLTTIEELHVMGNSISRILPGSSSMVQGFDYLRLLNLEDNCIDEWKEIMKLSQLRCLEKLYLNNNCLKSVFYPDNGGHYESEVTCYKPFQNLRHLLLANNNISDLASIDSLNLFPNLVDIRLSDNPITDSGRGGVPRFVLIARLAKIQILNGSEVTPRERKDSEIRYVRLVVSRLHASPEEIKQHPRFYELEKIHGIEDERPSIGATVPQTISSGLLSITLNCVGASMGEKPSLTKKLPATTTVGKLKFLCESFFKLKSMKLKLYLREEGSPFPMLLDNDTSSLMDLGIGNDSIILVDEESS</sequence>
<dbReference type="PROSITE" id="PS51450">
    <property type="entry name" value="LRR"/>
    <property type="match status" value="1"/>
</dbReference>
<gene>
    <name evidence="9" type="ORF">glysoja_030646</name>
</gene>
<comment type="subcellular location">
    <subcellularLocation>
        <location evidence="1">Cytoplasm</location>
    </subcellularLocation>
</comment>
<feature type="domain" description="CAP-Gly" evidence="8">
    <location>
        <begin position="33"/>
        <end position="76"/>
    </location>
</feature>
<dbReference type="InterPro" id="IPR044079">
    <property type="entry name" value="Ubl_TBCE"/>
</dbReference>
<proteinExistence type="inferred from homology"/>
<evidence type="ECO:0000256" key="3">
    <source>
        <dbReference type="ARBA" id="ARBA00022490"/>
    </source>
</evidence>
<dbReference type="InterPro" id="IPR000938">
    <property type="entry name" value="CAP-Gly_domain"/>
</dbReference>
<dbReference type="SUPFAM" id="SSF52058">
    <property type="entry name" value="L domain-like"/>
    <property type="match status" value="1"/>
</dbReference>
<evidence type="ECO:0000256" key="1">
    <source>
        <dbReference type="ARBA" id="ARBA00004496"/>
    </source>
</evidence>
<dbReference type="Gene3D" id="2.30.30.190">
    <property type="entry name" value="CAP Gly-rich-like domain"/>
    <property type="match status" value="1"/>
</dbReference>
<evidence type="ECO:0000256" key="2">
    <source>
        <dbReference type="ARBA" id="ARBA00006286"/>
    </source>
</evidence>
<evidence type="ECO:0000259" key="8">
    <source>
        <dbReference type="PROSITE" id="PS50245"/>
    </source>
</evidence>
<dbReference type="PANTHER" id="PTHR18849">
    <property type="entry name" value="LEUCINE RICH REPEAT PROTEIN"/>
    <property type="match status" value="1"/>
</dbReference>
<dbReference type="PROSITE" id="PS50245">
    <property type="entry name" value="CAP_GLY_2"/>
    <property type="match status" value="1"/>
</dbReference>
<dbReference type="Pfam" id="PF01302">
    <property type="entry name" value="CAP_GLY"/>
    <property type="match status" value="1"/>
</dbReference>
<evidence type="ECO:0000256" key="7">
    <source>
        <dbReference type="ARBA" id="ARBA00026055"/>
    </source>
</evidence>
<dbReference type="CDD" id="cd17044">
    <property type="entry name" value="Ubl_TBCE"/>
    <property type="match status" value="1"/>
</dbReference>
<dbReference type="FunFam" id="3.80.10.10:FF:000882">
    <property type="entry name" value="Tubulin-folding cofactor E"/>
    <property type="match status" value="1"/>
</dbReference>
<reference evidence="9" key="1">
    <citation type="submission" date="2014-07" db="EMBL/GenBank/DDBJ databases">
        <title>Identification of a novel salt tolerance gene in wild soybean by whole-genome sequencing.</title>
        <authorList>
            <person name="Lam H.-M."/>
            <person name="Qi X."/>
            <person name="Li M.-W."/>
            <person name="Liu X."/>
            <person name="Xie M."/>
            <person name="Ni M."/>
            <person name="Xu X."/>
        </authorList>
    </citation>
    <scope>NUCLEOTIDE SEQUENCE [LARGE SCALE GENOMIC DNA]</scope>
    <source>
        <tissue evidence="9">Root</tissue>
    </source>
</reference>
<evidence type="ECO:0000313" key="9">
    <source>
        <dbReference type="EMBL" id="KHN22976.1"/>
    </source>
</evidence>
<comment type="similarity">
    <text evidence="2">Belongs to the TBCE family.</text>
</comment>
<dbReference type="PANTHER" id="PTHR18849:SF0">
    <property type="entry name" value="CILIA- AND FLAGELLA-ASSOCIATED PROTEIN 410-RELATED"/>
    <property type="match status" value="1"/>
</dbReference>
<dbReference type="InterPro" id="IPR032675">
    <property type="entry name" value="LRR_dom_sf"/>
</dbReference>
<dbReference type="FunFam" id="2.30.30.190:FF:000016">
    <property type="entry name" value="Tubulin-folding cofactor E"/>
    <property type="match status" value="1"/>
</dbReference>
<dbReference type="InterPro" id="IPR036859">
    <property type="entry name" value="CAP-Gly_dom_sf"/>
</dbReference>
<dbReference type="FunFam" id="3.80.10.10:FF:000752">
    <property type="entry name" value="Tubulin-folding cofactor E"/>
    <property type="match status" value="1"/>
</dbReference>
<dbReference type="InterPro" id="IPR001611">
    <property type="entry name" value="Leu-rich_rpt"/>
</dbReference>
<evidence type="ECO:0000256" key="5">
    <source>
        <dbReference type="ARBA" id="ARBA00022737"/>
    </source>
</evidence>
<dbReference type="FunFam" id="3.10.20.90:FF:000187">
    <property type="entry name" value="Tubulin-folding cofactor E"/>
    <property type="match status" value="1"/>
</dbReference>
<dbReference type="SMART" id="SM01052">
    <property type="entry name" value="CAP_GLY"/>
    <property type="match status" value="1"/>
</dbReference>
<dbReference type="AlphaFoldDB" id="A0A0B2QNG8"/>